<dbReference type="Gene3D" id="3.30.450.70">
    <property type="match status" value="1"/>
</dbReference>
<feature type="region of interest" description="Disordered" evidence="5">
    <location>
        <begin position="299"/>
        <end position="323"/>
    </location>
</feature>
<evidence type="ECO:0000256" key="3">
    <source>
        <dbReference type="ARBA" id="ARBA00022892"/>
    </source>
</evidence>
<dbReference type="AlphaFoldDB" id="A0A7R9CNH5"/>
<gene>
    <name evidence="6" type="ORF">TCEB3V08_LOCUS4825</name>
</gene>
<evidence type="ECO:0000256" key="4">
    <source>
        <dbReference type="ARBA" id="ARBA00024408"/>
    </source>
</evidence>
<dbReference type="InterPro" id="IPR011012">
    <property type="entry name" value="Longin-like_dom_sf"/>
</dbReference>
<proteinExistence type="inferred from homology"/>
<comment type="similarity">
    <text evidence="2">Belongs to the TRAPP small subunits family. Sedlin subfamily.</text>
</comment>
<evidence type="ECO:0000256" key="2">
    <source>
        <dbReference type="ARBA" id="ARBA00006626"/>
    </source>
</evidence>
<keyword evidence="3" id="KW-0931">ER-Golgi transport</keyword>
<evidence type="ECO:0000313" key="6">
    <source>
        <dbReference type="EMBL" id="CAD7399117.1"/>
    </source>
</evidence>
<evidence type="ECO:0000256" key="5">
    <source>
        <dbReference type="SAM" id="MobiDB-lite"/>
    </source>
</evidence>
<evidence type="ECO:0000256" key="1">
    <source>
        <dbReference type="ARBA" id="ARBA00004556"/>
    </source>
</evidence>
<protein>
    <recommendedName>
        <fullName evidence="4">Trafficking protein particle complex subunit 2-like protein</fullName>
    </recommendedName>
</protein>
<comment type="subcellular location">
    <subcellularLocation>
        <location evidence="1">Cytoplasm</location>
        <location evidence="1">Perinuclear region</location>
    </subcellularLocation>
</comment>
<name>A0A7R9CNH5_TIMCR</name>
<dbReference type="EMBL" id="OC317796">
    <property type="protein sequence ID" value="CAD7399117.1"/>
    <property type="molecule type" value="Genomic_DNA"/>
</dbReference>
<dbReference type="InterPro" id="IPR044760">
    <property type="entry name" value="TRAPPC2L"/>
</dbReference>
<dbReference type="PANTHER" id="PTHR12403">
    <property type="entry name" value="TRAFFICKING PROTEIN PARTICLE COMPLEX SUBUNIT 2"/>
    <property type="match status" value="1"/>
</dbReference>
<keyword evidence="3" id="KW-0813">Transport</keyword>
<dbReference type="SUPFAM" id="SSF64356">
    <property type="entry name" value="SNARE-like"/>
    <property type="match status" value="1"/>
</dbReference>
<dbReference type="InterPro" id="IPR006722">
    <property type="entry name" value="Sedlin"/>
</dbReference>
<dbReference type="GO" id="GO:0006888">
    <property type="term" value="P:endoplasmic reticulum to Golgi vesicle-mediated transport"/>
    <property type="evidence" value="ECO:0007669"/>
    <property type="project" value="InterPro"/>
</dbReference>
<sequence>MWSTPVAQNCKDLINTFIVDVCDTLTESADAIDIEQPTLAINGMGKVELEEVNQHLRAGRVENHLGKTAPISPDRDTNLDLPVLTSRAHHDKRVSQLRHRGGCINSPKYLSCLNPDLELQFHYKVHTSLDMVEEKLSSVGKSSGDVRELYLGLLYSTEEHKIFGYVTNTKIKFVIVVESSNTVLRDNEVRMMFRRLHTLYTDVVCNPFYIPGDPILSKNFDKSIYSCVAVLAMLVAMSMSYPNHRRRSMQVIPLLGDQQGEESGYAPQVLLPAQDLQAAATGHEHLGRVQIKVYRGPTTHHGHEHFAPHGFWVKQPADDSHHH</sequence>
<organism evidence="6">
    <name type="scientific">Timema cristinae</name>
    <name type="common">Walking stick</name>
    <dbReference type="NCBI Taxonomy" id="61476"/>
    <lineage>
        <taxon>Eukaryota</taxon>
        <taxon>Metazoa</taxon>
        <taxon>Ecdysozoa</taxon>
        <taxon>Arthropoda</taxon>
        <taxon>Hexapoda</taxon>
        <taxon>Insecta</taxon>
        <taxon>Pterygota</taxon>
        <taxon>Neoptera</taxon>
        <taxon>Polyneoptera</taxon>
        <taxon>Phasmatodea</taxon>
        <taxon>Timematodea</taxon>
        <taxon>Timematoidea</taxon>
        <taxon>Timematidae</taxon>
        <taxon>Timema</taxon>
    </lineage>
</organism>
<reference evidence="6" key="1">
    <citation type="submission" date="2020-11" db="EMBL/GenBank/DDBJ databases">
        <authorList>
            <person name="Tran Van P."/>
        </authorList>
    </citation>
    <scope>NUCLEOTIDE SEQUENCE</scope>
</reference>
<accession>A0A7R9CNH5</accession>
<dbReference type="CDD" id="cd14854">
    <property type="entry name" value="TRAPPC2L"/>
    <property type="match status" value="1"/>
</dbReference>
<dbReference type="GO" id="GO:0048471">
    <property type="term" value="C:perinuclear region of cytoplasm"/>
    <property type="evidence" value="ECO:0007669"/>
    <property type="project" value="UniProtKB-SubCell"/>
</dbReference>
<dbReference type="Pfam" id="PF04628">
    <property type="entry name" value="Sedlin_N"/>
    <property type="match status" value="1"/>
</dbReference>